<evidence type="ECO:0000259" key="1">
    <source>
        <dbReference type="Pfam" id="PF22746"/>
    </source>
</evidence>
<dbReference type="Proteomes" id="UP000612362">
    <property type="component" value="Unassembled WGS sequence"/>
</dbReference>
<dbReference type="EMBL" id="BNJF01000001">
    <property type="protein sequence ID" value="GHO44864.1"/>
    <property type="molecule type" value="Genomic_DNA"/>
</dbReference>
<evidence type="ECO:0000313" key="2">
    <source>
        <dbReference type="EMBL" id="GHO44864.1"/>
    </source>
</evidence>
<organism evidence="2 3">
    <name type="scientific">Ktedonospora formicarum</name>
    <dbReference type="NCBI Taxonomy" id="2778364"/>
    <lineage>
        <taxon>Bacteria</taxon>
        <taxon>Bacillati</taxon>
        <taxon>Chloroflexota</taxon>
        <taxon>Ktedonobacteria</taxon>
        <taxon>Ktedonobacterales</taxon>
        <taxon>Ktedonobacteraceae</taxon>
        <taxon>Ktedonospora</taxon>
    </lineage>
</organism>
<reference evidence="2" key="1">
    <citation type="submission" date="2020-10" db="EMBL/GenBank/DDBJ databases">
        <title>Taxonomic study of unclassified bacteria belonging to the class Ktedonobacteria.</title>
        <authorList>
            <person name="Yabe S."/>
            <person name="Wang C.M."/>
            <person name="Zheng Y."/>
            <person name="Sakai Y."/>
            <person name="Cavaletti L."/>
            <person name="Monciardini P."/>
            <person name="Donadio S."/>
        </authorList>
    </citation>
    <scope>NUCLEOTIDE SEQUENCE</scope>
    <source>
        <strain evidence="2">SOSP1-1</strain>
    </source>
</reference>
<feature type="domain" description="YvlB/LiaX N-terminal" evidence="1">
    <location>
        <begin position="6"/>
        <end position="37"/>
    </location>
</feature>
<name>A0A8J3HW55_9CHLR</name>
<dbReference type="AlphaFoldDB" id="A0A8J3HW55"/>
<dbReference type="InterPro" id="IPR053959">
    <property type="entry name" value="YvlB/LiaX_N"/>
</dbReference>
<proteinExistence type="predicted"/>
<dbReference type="Pfam" id="PF22746">
    <property type="entry name" value="SHOCT-like_DUF2089-C"/>
    <property type="match status" value="1"/>
</dbReference>
<sequence>MVATKDERDRILQLVEDGQLNAQEASELFDALEGEQERYTEQRALTSKRDRLLRIRATNLGSHTRPGQQRLHMSATMPVSLVRTSLRLGTQILPQLKSNSVEDLLRMLESGASGRLLDLHDLENGERIEIFVE</sequence>
<gene>
    <name evidence="2" type="ORF">KSX_30270</name>
</gene>
<evidence type="ECO:0000313" key="3">
    <source>
        <dbReference type="Proteomes" id="UP000612362"/>
    </source>
</evidence>
<keyword evidence="3" id="KW-1185">Reference proteome</keyword>
<dbReference type="RefSeq" id="WP_220194231.1">
    <property type="nucleotide sequence ID" value="NZ_BNJF01000001.1"/>
</dbReference>
<protein>
    <recommendedName>
        <fullName evidence="1">YvlB/LiaX N-terminal domain-containing protein</fullName>
    </recommendedName>
</protein>
<accession>A0A8J3HW55</accession>
<comment type="caution">
    <text evidence="2">The sequence shown here is derived from an EMBL/GenBank/DDBJ whole genome shotgun (WGS) entry which is preliminary data.</text>
</comment>